<dbReference type="PANTHER" id="PTHR43482:SF1">
    <property type="entry name" value="PROTEIN AST1-RELATED"/>
    <property type="match status" value="1"/>
</dbReference>
<organism evidence="2 3">
    <name type="scientific">Pantoea cypripedii</name>
    <name type="common">Pectobacterium cypripedii</name>
    <name type="synonym">Erwinia cypripedii</name>
    <dbReference type="NCBI Taxonomy" id="55209"/>
    <lineage>
        <taxon>Bacteria</taxon>
        <taxon>Pseudomonadati</taxon>
        <taxon>Pseudomonadota</taxon>
        <taxon>Gammaproteobacteria</taxon>
        <taxon>Enterobacterales</taxon>
        <taxon>Erwiniaceae</taxon>
        <taxon>Pantoea</taxon>
    </lineage>
</organism>
<dbReference type="GO" id="GO:0016491">
    <property type="term" value="F:oxidoreductase activity"/>
    <property type="evidence" value="ECO:0007669"/>
    <property type="project" value="InterPro"/>
</dbReference>
<evidence type="ECO:0000313" key="3">
    <source>
        <dbReference type="Proteomes" id="UP000502005"/>
    </source>
</evidence>
<dbReference type="Pfam" id="PF08240">
    <property type="entry name" value="ADH_N"/>
    <property type="match status" value="1"/>
</dbReference>
<feature type="domain" description="Enoyl reductase (ER)" evidence="1">
    <location>
        <begin position="19"/>
        <end position="316"/>
    </location>
</feature>
<dbReference type="EMBL" id="CP024768">
    <property type="protein sequence ID" value="QGY30512.1"/>
    <property type="molecule type" value="Genomic_DNA"/>
</dbReference>
<protein>
    <submittedName>
        <fullName evidence="2">Alcohol dehydrogenase</fullName>
    </submittedName>
</protein>
<dbReference type="SMART" id="SM00829">
    <property type="entry name" value="PKS_ER"/>
    <property type="match status" value="1"/>
</dbReference>
<name>A0A6B9G1A3_PANCY</name>
<dbReference type="Gene3D" id="3.40.50.720">
    <property type="entry name" value="NAD(P)-binding Rossmann-like Domain"/>
    <property type="match status" value="1"/>
</dbReference>
<dbReference type="PANTHER" id="PTHR43482">
    <property type="entry name" value="PROTEIN AST1-RELATED"/>
    <property type="match status" value="1"/>
</dbReference>
<dbReference type="InterPro" id="IPR020843">
    <property type="entry name" value="ER"/>
</dbReference>
<accession>A0A6B9G1A3</accession>
<proteinExistence type="predicted"/>
<dbReference type="InterPro" id="IPR013154">
    <property type="entry name" value="ADH-like_N"/>
</dbReference>
<dbReference type="Proteomes" id="UP000502005">
    <property type="component" value="Chromosome"/>
</dbReference>
<evidence type="ECO:0000313" key="2">
    <source>
        <dbReference type="EMBL" id="QGY30512.1"/>
    </source>
</evidence>
<sequence length="318" mass="34371">MPMFNVPNDWRGWVWQGGNAPHDLQDRYLTAEALPPGEVLVQNAAIGLNPVDWKVLDSQIGKVPGVDGAGTVVAIGADVDQRWLGTRVAYHQSLQRPGSFAEFTPIAAQVLMRLPDAIDFATAAAFPCPALTAWQAIEKVPTQPGAPLLIAGAGGSVGHFLVQLAQARGFTVTTLSSERHFSRLQALGAKYTLSDPLHNASRFYAVIDAVSPEHAASLTGNLLANGHLVCIQGRVEQWPCTPFGRALSLHEVALGALHLHGDAQQWHALTQQGERMLAQIAQGTLHSELLLHFPYDQLPTQLQALQHRNFSGKQIIVL</sequence>
<gene>
    <name evidence="2" type="ORF">CUN67_16890</name>
</gene>
<reference evidence="2 3" key="1">
    <citation type="submission" date="2017-11" db="EMBL/GenBank/DDBJ databases">
        <title>Genome sequence of Pantoea cypripedii NE1.</title>
        <authorList>
            <person name="Nascimento F.X."/>
        </authorList>
    </citation>
    <scope>NUCLEOTIDE SEQUENCE [LARGE SCALE GENOMIC DNA]</scope>
    <source>
        <strain evidence="2 3">NE1</strain>
    </source>
</reference>
<dbReference type="CDD" id="cd08271">
    <property type="entry name" value="MDR5"/>
    <property type="match status" value="1"/>
</dbReference>
<evidence type="ECO:0000259" key="1">
    <source>
        <dbReference type="SMART" id="SM00829"/>
    </source>
</evidence>
<dbReference type="InterPro" id="IPR036291">
    <property type="entry name" value="NAD(P)-bd_dom_sf"/>
</dbReference>
<dbReference type="InterPro" id="IPR011032">
    <property type="entry name" value="GroES-like_sf"/>
</dbReference>
<dbReference type="SUPFAM" id="SSF50129">
    <property type="entry name" value="GroES-like"/>
    <property type="match status" value="1"/>
</dbReference>
<dbReference type="InterPro" id="IPR052585">
    <property type="entry name" value="Lipid_raft_assoc_Zn_ADH"/>
</dbReference>
<dbReference type="AlphaFoldDB" id="A0A6B9G1A3"/>
<dbReference type="Gene3D" id="3.90.180.10">
    <property type="entry name" value="Medium-chain alcohol dehydrogenases, catalytic domain"/>
    <property type="match status" value="1"/>
</dbReference>
<dbReference type="SUPFAM" id="SSF51735">
    <property type="entry name" value="NAD(P)-binding Rossmann-fold domains"/>
    <property type="match status" value="1"/>
</dbReference>